<dbReference type="EMBL" id="PYAV01000001">
    <property type="protein sequence ID" value="PSL51105.1"/>
    <property type="molecule type" value="Genomic_DNA"/>
</dbReference>
<dbReference type="PRINTS" id="PR00411">
    <property type="entry name" value="PNDRDTASEI"/>
</dbReference>
<dbReference type="Gene3D" id="3.50.50.60">
    <property type="entry name" value="FAD/NAD(P)-binding domain"/>
    <property type="match status" value="2"/>
</dbReference>
<keyword evidence="20" id="KW-1185">Reference proteome</keyword>
<comment type="similarity">
    <text evidence="2 16">Belongs to the class-I pyridine nucleotide-disulfide oxidoreductase family.</text>
</comment>
<evidence type="ECO:0000256" key="7">
    <source>
        <dbReference type="ARBA" id="ARBA00022827"/>
    </source>
</evidence>
<evidence type="ECO:0000256" key="15">
    <source>
        <dbReference type="PIRSR" id="PIRSR000350-4"/>
    </source>
</evidence>
<dbReference type="PANTHER" id="PTHR22912">
    <property type="entry name" value="DISULFIDE OXIDOREDUCTASE"/>
    <property type="match status" value="1"/>
</dbReference>
<evidence type="ECO:0000313" key="19">
    <source>
        <dbReference type="EMBL" id="PSL51105.1"/>
    </source>
</evidence>
<feature type="active site" description="Proton acceptor" evidence="13">
    <location>
        <position position="454"/>
    </location>
</feature>
<dbReference type="SUPFAM" id="SSF51905">
    <property type="entry name" value="FAD/NAD(P)-binding domain"/>
    <property type="match status" value="1"/>
</dbReference>
<keyword evidence="9 14" id="KW-0520">NAD</keyword>
<feature type="domain" description="Pyridine nucleotide-disulphide oxidoreductase dimerisation" evidence="17">
    <location>
        <begin position="356"/>
        <end position="465"/>
    </location>
</feature>
<evidence type="ECO:0000256" key="8">
    <source>
        <dbReference type="ARBA" id="ARBA00023002"/>
    </source>
</evidence>
<keyword evidence="10" id="KW-1015">Disulfide bond</keyword>
<evidence type="ECO:0000256" key="6">
    <source>
        <dbReference type="ARBA" id="ARBA00022630"/>
    </source>
</evidence>
<feature type="binding site" evidence="14">
    <location>
        <position position="321"/>
    </location>
    <ligand>
        <name>FAD</name>
        <dbReference type="ChEBI" id="CHEBI:57692"/>
    </ligand>
</feature>
<dbReference type="InterPro" id="IPR001100">
    <property type="entry name" value="Pyr_nuc-diS_OxRdtase"/>
</dbReference>
<gene>
    <name evidence="19" type="ORF">B0H94_10114</name>
</gene>
<dbReference type="PANTHER" id="PTHR22912:SF217">
    <property type="entry name" value="DIHYDROLIPOYL DEHYDROGENASE"/>
    <property type="match status" value="1"/>
</dbReference>
<comment type="catalytic activity">
    <reaction evidence="12 16">
        <text>N(6)-[(R)-dihydrolipoyl]-L-lysyl-[protein] + NAD(+) = N(6)-[(R)-lipoyl]-L-lysyl-[protein] + NADH + H(+)</text>
        <dbReference type="Rhea" id="RHEA:15045"/>
        <dbReference type="Rhea" id="RHEA-COMP:10474"/>
        <dbReference type="Rhea" id="RHEA-COMP:10475"/>
        <dbReference type="ChEBI" id="CHEBI:15378"/>
        <dbReference type="ChEBI" id="CHEBI:57540"/>
        <dbReference type="ChEBI" id="CHEBI:57945"/>
        <dbReference type="ChEBI" id="CHEBI:83099"/>
        <dbReference type="ChEBI" id="CHEBI:83100"/>
        <dbReference type="EC" id="1.8.1.4"/>
    </reaction>
</comment>
<protein>
    <recommendedName>
        <fullName evidence="4 16">Dihydrolipoyl dehydrogenase</fullName>
        <ecNumber evidence="3 16">1.8.1.4</ecNumber>
    </recommendedName>
</protein>
<dbReference type="Proteomes" id="UP000242310">
    <property type="component" value="Unassembled WGS sequence"/>
</dbReference>
<evidence type="ECO:0000256" key="12">
    <source>
        <dbReference type="ARBA" id="ARBA00049187"/>
    </source>
</evidence>
<keyword evidence="7 14" id="KW-0274">FAD</keyword>
<evidence type="ECO:0000256" key="2">
    <source>
        <dbReference type="ARBA" id="ARBA00007532"/>
    </source>
</evidence>
<evidence type="ECO:0000256" key="3">
    <source>
        <dbReference type="ARBA" id="ARBA00012608"/>
    </source>
</evidence>
<dbReference type="InterPro" id="IPR004099">
    <property type="entry name" value="Pyr_nucl-diS_OxRdtase_dimer"/>
</dbReference>
<dbReference type="Pfam" id="PF02852">
    <property type="entry name" value="Pyr_redox_dim"/>
    <property type="match status" value="1"/>
</dbReference>
<keyword evidence="6 16" id="KW-0285">Flavoprotein</keyword>
<organism evidence="19 20">
    <name type="scientific">Salsuginibacillus halophilus</name>
    <dbReference type="NCBI Taxonomy" id="517424"/>
    <lineage>
        <taxon>Bacteria</taxon>
        <taxon>Bacillati</taxon>
        <taxon>Bacillota</taxon>
        <taxon>Bacilli</taxon>
        <taxon>Bacillales</taxon>
        <taxon>Bacillaceae</taxon>
        <taxon>Salsuginibacillus</taxon>
    </lineage>
</organism>
<evidence type="ECO:0000256" key="13">
    <source>
        <dbReference type="PIRSR" id="PIRSR000350-2"/>
    </source>
</evidence>
<evidence type="ECO:0000256" key="9">
    <source>
        <dbReference type="ARBA" id="ARBA00023027"/>
    </source>
</evidence>
<dbReference type="Gene3D" id="3.30.390.30">
    <property type="match status" value="1"/>
</dbReference>
<dbReference type="EC" id="1.8.1.4" evidence="3 16"/>
<feature type="disulfide bond" description="Redox-active" evidence="15">
    <location>
        <begin position="44"/>
        <end position="49"/>
    </location>
</feature>
<feature type="binding site" evidence="14">
    <location>
        <position position="213"/>
    </location>
    <ligand>
        <name>NAD(+)</name>
        <dbReference type="ChEBI" id="CHEBI:57540"/>
    </ligand>
</feature>
<dbReference type="AlphaFoldDB" id="A0A2P8HY64"/>
<dbReference type="GO" id="GO:0050660">
    <property type="term" value="F:flavin adenine dinucleotide binding"/>
    <property type="evidence" value="ECO:0007669"/>
    <property type="project" value="InterPro"/>
</dbReference>
<keyword evidence="5" id="KW-0963">Cytoplasm</keyword>
<evidence type="ECO:0000256" key="16">
    <source>
        <dbReference type="RuleBase" id="RU003692"/>
    </source>
</evidence>
<dbReference type="GO" id="GO:0004148">
    <property type="term" value="F:dihydrolipoyl dehydrogenase (NADH) activity"/>
    <property type="evidence" value="ECO:0007669"/>
    <property type="project" value="UniProtKB-EC"/>
</dbReference>
<comment type="caution">
    <text evidence="19">The sequence shown here is derived from an EMBL/GenBank/DDBJ whole genome shotgun (WGS) entry which is preliminary data.</text>
</comment>
<dbReference type="FunFam" id="3.30.390.30:FF:000001">
    <property type="entry name" value="Dihydrolipoyl dehydrogenase"/>
    <property type="match status" value="1"/>
</dbReference>
<evidence type="ECO:0000313" key="20">
    <source>
        <dbReference type="Proteomes" id="UP000242310"/>
    </source>
</evidence>
<proteinExistence type="inferred from homology"/>
<sequence>MSEAEELDLVVLGAGTGGYVAAVRAAQLGKKVAVIEEGKLGGTCLHKGCIPSKALLRSAEVYAEAKDGEAFGVETNGVTLNFDKVQARKESVINKLHQGVQYLMKKGNIQVYEGRGRILGPSIFSPSAGAISVERSDGEENDILIPKQVLIATGSKPNVLPGLKPDGERVFTSDEALDMEALPASMVIIGGGVIGIEWASMLVDFDVEVTVIEAAPRILPFDDPDVSKEMKSRLEKRGVTFYEGAAVDAEKVTTAESVTVPFTQNEQDMQVEAEAVLQSVGRRANIKDIGLENTDIETDRGVIVVNEFGQTKESHMYAIGDVVGGLQLAHAASHEGITAVEHMFNENPDPNDESLIPRCTYSRPEAASIGLNEEEAEAHGYSVKTGKFSFQAVGKALVHGDAEGFCKVIINEANDDLLGVHIVGAKATELISEAALAKLLDASGLELASTIHPHPTLSEVIGEAALAVDGRQIHS</sequence>
<dbReference type="GO" id="GO:0005737">
    <property type="term" value="C:cytoplasm"/>
    <property type="evidence" value="ECO:0007669"/>
    <property type="project" value="UniProtKB-SubCell"/>
</dbReference>
<reference evidence="19 20" key="1">
    <citation type="submission" date="2018-03" db="EMBL/GenBank/DDBJ databases">
        <title>Genomic Encyclopedia of Type Strains, Phase III (KMG-III): the genomes of soil and plant-associated and newly described type strains.</title>
        <authorList>
            <person name="Whitman W."/>
        </authorList>
    </citation>
    <scope>NUCLEOTIDE SEQUENCE [LARGE SCALE GENOMIC DNA]</scope>
    <source>
        <strain evidence="19 20">CGMCC 1.07653</strain>
    </source>
</reference>
<evidence type="ECO:0000259" key="18">
    <source>
        <dbReference type="Pfam" id="PF07992"/>
    </source>
</evidence>
<feature type="binding site" evidence="14">
    <location>
        <position position="53"/>
    </location>
    <ligand>
        <name>FAD</name>
        <dbReference type="ChEBI" id="CHEBI:57692"/>
    </ligand>
</feature>
<name>A0A2P8HY64_9BACI</name>
<comment type="miscellaneous">
    <text evidence="16">The active site is a redox-active disulfide bond.</text>
</comment>
<feature type="binding site" evidence="14">
    <location>
        <begin position="153"/>
        <end position="155"/>
    </location>
    <ligand>
        <name>FAD</name>
        <dbReference type="ChEBI" id="CHEBI:57692"/>
    </ligand>
</feature>
<feature type="domain" description="FAD/NAD(P)-binding" evidence="18">
    <location>
        <begin position="8"/>
        <end position="336"/>
    </location>
</feature>
<dbReference type="InterPro" id="IPR012999">
    <property type="entry name" value="Pyr_OxRdtase_I_AS"/>
</dbReference>
<keyword evidence="8 16" id="KW-0560">Oxidoreductase</keyword>
<evidence type="ECO:0000259" key="17">
    <source>
        <dbReference type="Pfam" id="PF02852"/>
    </source>
</evidence>
<dbReference type="OrthoDB" id="9800167at2"/>
<feature type="binding site" evidence="14">
    <location>
        <position position="281"/>
    </location>
    <ligand>
        <name>NAD(+)</name>
        <dbReference type="ChEBI" id="CHEBI:57540"/>
    </ligand>
</feature>
<evidence type="ECO:0000256" key="14">
    <source>
        <dbReference type="PIRSR" id="PIRSR000350-3"/>
    </source>
</evidence>
<dbReference type="RefSeq" id="WP_106587193.1">
    <property type="nucleotide sequence ID" value="NZ_PYAV01000001.1"/>
</dbReference>
<dbReference type="Pfam" id="PF07992">
    <property type="entry name" value="Pyr_redox_2"/>
    <property type="match status" value="1"/>
</dbReference>
<keyword evidence="11 16" id="KW-0676">Redox-active center</keyword>
<dbReference type="NCBIfam" id="TIGR01350">
    <property type="entry name" value="lipoamide_DH"/>
    <property type="match status" value="1"/>
</dbReference>
<evidence type="ECO:0000256" key="11">
    <source>
        <dbReference type="ARBA" id="ARBA00023284"/>
    </source>
</evidence>
<dbReference type="PROSITE" id="PS00076">
    <property type="entry name" value="PYRIDINE_REDOX_1"/>
    <property type="match status" value="1"/>
</dbReference>
<keyword evidence="14" id="KW-0547">Nucleotide-binding</keyword>
<evidence type="ECO:0000256" key="1">
    <source>
        <dbReference type="ARBA" id="ARBA00004496"/>
    </source>
</evidence>
<dbReference type="SUPFAM" id="SSF55424">
    <property type="entry name" value="FAD/NAD-linked reductases, dimerisation (C-terminal) domain"/>
    <property type="match status" value="1"/>
</dbReference>
<evidence type="ECO:0000256" key="4">
    <source>
        <dbReference type="ARBA" id="ARBA00016961"/>
    </source>
</evidence>
<dbReference type="PRINTS" id="PR00368">
    <property type="entry name" value="FADPNR"/>
</dbReference>
<feature type="binding site" evidence="14">
    <location>
        <begin position="190"/>
        <end position="197"/>
    </location>
    <ligand>
        <name>NAD(+)</name>
        <dbReference type="ChEBI" id="CHEBI:57540"/>
    </ligand>
</feature>
<accession>A0A2P8HY64</accession>
<evidence type="ECO:0000256" key="10">
    <source>
        <dbReference type="ARBA" id="ARBA00023157"/>
    </source>
</evidence>
<comment type="subcellular location">
    <subcellularLocation>
        <location evidence="1">Cytoplasm</location>
    </subcellularLocation>
</comment>
<dbReference type="InterPro" id="IPR023753">
    <property type="entry name" value="FAD/NAD-binding_dom"/>
</dbReference>
<dbReference type="InterPro" id="IPR016156">
    <property type="entry name" value="FAD/NAD-linked_Rdtase_dimer_sf"/>
</dbReference>
<dbReference type="InterPro" id="IPR050151">
    <property type="entry name" value="Class-I_Pyr_Nuc-Dis_Oxidored"/>
</dbReference>
<dbReference type="InterPro" id="IPR006258">
    <property type="entry name" value="Lipoamide_DH"/>
</dbReference>
<dbReference type="InterPro" id="IPR036188">
    <property type="entry name" value="FAD/NAD-bd_sf"/>
</dbReference>
<evidence type="ECO:0000256" key="5">
    <source>
        <dbReference type="ARBA" id="ARBA00022490"/>
    </source>
</evidence>
<dbReference type="PIRSF" id="PIRSF000350">
    <property type="entry name" value="Mercury_reductase_MerA"/>
    <property type="match status" value="1"/>
</dbReference>
<feature type="binding site" evidence="14">
    <location>
        <position position="116"/>
    </location>
    <ligand>
        <name>FAD</name>
        <dbReference type="ChEBI" id="CHEBI:57692"/>
    </ligand>
</feature>
<dbReference type="GO" id="GO:0006103">
    <property type="term" value="P:2-oxoglutarate metabolic process"/>
    <property type="evidence" value="ECO:0007669"/>
    <property type="project" value="TreeGrafter"/>
</dbReference>
<comment type="cofactor">
    <cofactor evidence="14 16">
        <name>FAD</name>
        <dbReference type="ChEBI" id="CHEBI:57692"/>
    </cofactor>
    <text evidence="14 16">Binds 1 FAD per subunit.</text>
</comment>